<proteinExistence type="predicted"/>
<protein>
    <recommendedName>
        <fullName evidence="4">Alginate export domain-containing protein</fullName>
    </recommendedName>
</protein>
<feature type="chain" id="PRO_5046614257" description="Alginate export domain-containing protein" evidence="1">
    <location>
        <begin position="19"/>
        <end position="416"/>
    </location>
</feature>
<keyword evidence="3" id="KW-1185">Reference proteome</keyword>
<dbReference type="EMBL" id="BSOZ01000019">
    <property type="protein sequence ID" value="GLS04473.1"/>
    <property type="molecule type" value="Genomic_DNA"/>
</dbReference>
<accession>A0ABQ6BX32</accession>
<dbReference type="RefSeq" id="WP_018746935.1">
    <property type="nucleotide sequence ID" value="NZ_BSOZ01000019.1"/>
</dbReference>
<evidence type="ECO:0000256" key="1">
    <source>
        <dbReference type="SAM" id="SignalP"/>
    </source>
</evidence>
<feature type="signal peptide" evidence="1">
    <location>
        <begin position="1"/>
        <end position="18"/>
    </location>
</feature>
<name>A0ABQ6BX32_9NEIS</name>
<dbReference type="Proteomes" id="UP001156836">
    <property type="component" value="Unassembled WGS sequence"/>
</dbReference>
<reference evidence="3" key="1">
    <citation type="journal article" date="2019" name="Int. J. Syst. Evol. Microbiol.">
        <title>The Global Catalogue of Microorganisms (GCM) 10K type strain sequencing project: providing services to taxonomists for standard genome sequencing and annotation.</title>
        <authorList>
            <consortium name="The Broad Institute Genomics Platform"/>
            <consortium name="The Broad Institute Genome Sequencing Center for Infectious Disease"/>
            <person name="Wu L."/>
            <person name="Ma J."/>
        </authorList>
    </citation>
    <scope>NUCLEOTIDE SEQUENCE [LARGE SCALE GENOMIC DNA]</scope>
    <source>
        <strain evidence="3">NBRC 104970</strain>
    </source>
</reference>
<keyword evidence="1" id="KW-0732">Signal</keyword>
<comment type="caution">
    <text evidence="2">The sequence shown here is derived from an EMBL/GenBank/DDBJ whole genome shotgun (WGS) entry which is preliminary data.</text>
</comment>
<sequence>MTRHPLWLLAALAPLAVAAPQDDDAALQLADDAPTVATAQRDWAAFAELALGDSQARSGDDPSGDARLSLDARLDRALALGWRLVLADRLDMRWLGGLDEQRSVNTLKEAYLGWQPAPEWLLDLGRINTRYGAGTGFNPTDFFKVGALRSVSSVEPSSLRENRLGVVMGRGQWLWRGGSLTAIYAPKLDNAPSDDPFSLDLGASNPRDRGLLVLGHAFSDAFNPQLLLYREAGEDLQAGLNWSALLGDATVAYLEWAGGRAPSLAGRAAGEDDRAFRAAFVTGVTWTAPSKLSLTLEYQRDNAAADAAQWKALQNGRPDAYWRYRALAGQRQALTTRESAMLYARWQDALVQRLDFSGFVRHDLVDASNATWLEARWRGEQADLALQWQYSAGDALSNHGGLPLRQRWQALVAHYF</sequence>
<evidence type="ECO:0008006" key="4">
    <source>
        <dbReference type="Google" id="ProtNLM"/>
    </source>
</evidence>
<evidence type="ECO:0000313" key="2">
    <source>
        <dbReference type="EMBL" id="GLS04473.1"/>
    </source>
</evidence>
<organism evidence="2 3">
    <name type="scientific">Chitiniphilus shinanonensis</name>
    <dbReference type="NCBI Taxonomy" id="553088"/>
    <lineage>
        <taxon>Bacteria</taxon>
        <taxon>Pseudomonadati</taxon>
        <taxon>Pseudomonadota</taxon>
        <taxon>Betaproteobacteria</taxon>
        <taxon>Neisseriales</taxon>
        <taxon>Chitinibacteraceae</taxon>
        <taxon>Chitiniphilus</taxon>
    </lineage>
</organism>
<gene>
    <name evidence="2" type="ORF">GCM10007860_16200</name>
</gene>
<evidence type="ECO:0000313" key="3">
    <source>
        <dbReference type="Proteomes" id="UP001156836"/>
    </source>
</evidence>